<accession>A0A094ZH96</accession>
<evidence type="ECO:0000313" key="2">
    <source>
        <dbReference type="EMBL" id="KGB33875.1"/>
    </source>
</evidence>
<reference evidence="2" key="1">
    <citation type="journal article" date="2012" name="Nat. Genet.">
        <title>Whole-genome sequence of Schistosoma haematobium.</title>
        <authorList>
            <person name="Young N.D."/>
            <person name="Jex A.R."/>
            <person name="Li B."/>
            <person name="Liu S."/>
            <person name="Yang L."/>
            <person name="Xiong Z."/>
            <person name="Li Y."/>
            <person name="Cantacessi C."/>
            <person name="Hall R.S."/>
            <person name="Xu X."/>
            <person name="Chen F."/>
            <person name="Wu X."/>
            <person name="Zerlotini A."/>
            <person name="Oliveira G."/>
            <person name="Hofmann A."/>
            <person name="Zhang G."/>
            <person name="Fang X."/>
            <person name="Kang Y."/>
            <person name="Campbell B.E."/>
            <person name="Loukas A."/>
            <person name="Ranganathan S."/>
            <person name="Rollinson D."/>
            <person name="Rinaldi G."/>
            <person name="Brindley P.J."/>
            <person name="Yang H."/>
            <person name="Wang J."/>
            <person name="Wang J."/>
            <person name="Gasser R.B."/>
        </authorList>
    </citation>
    <scope>NUCLEOTIDE SEQUENCE [LARGE SCALE GENOMIC DNA]</scope>
</reference>
<name>A0A094ZH96_SCHHA</name>
<evidence type="ECO:0000256" key="1">
    <source>
        <dbReference type="SAM" id="MobiDB-lite"/>
    </source>
</evidence>
<gene>
    <name evidence="2" type="ORF">MS3_02069</name>
</gene>
<organism evidence="2">
    <name type="scientific">Schistosoma haematobium</name>
    <name type="common">Blood fluke</name>
    <dbReference type="NCBI Taxonomy" id="6185"/>
    <lineage>
        <taxon>Eukaryota</taxon>
        <taxon>Metazoa</taxon>
        <taxon>Spiralia</taxon>
        <taxon>Lophotrochozoa</taxon>
        <taxon>Platyhelminthes</taxon>
        <taxon>Trematoda</taxon>
        <taxon>Digenea</taxon>
        <taxon>Strigeidida</taxon>
        <taxon>Schistosomatoidea</taxon>
        <taxon>Schistosomatidae</taxon>
        <taxon>Schistosoma</taxon>
    </lineage>
</organism>
<dbReference type="EMBL" id="KL250574">
    <property type="protein sequence ID" value="KGB33875.1"/>
    <property type="molecule type" value="Genomic_DNA"/>
</dbReference>
<protein>
    <submittedName>
        <fullName evidence="2">Uncharacterized protein</fullName>
    </submittedName>
</protein>
<feature type="region of interest" description="Disordered" evidence="1">
    <location>
        <begin position="30"/>
        <end position="52"/>
    </location>
</feature>
<dbReference type="AlphaFoldDB" id="A0A094ZH96"/>
<sequence length="310" mass="34133">MNILFPYSISIPLLSNFYDHIMSQQNVNNLSSPYSSTPSASSPSSSSSAMLATNSTTLPRSYNLAMEILHTLAARQYNQQLLTSDQKNSINNKISQKLPFESLPLNLQNLSLYLLNMTNSSLNPIQMNNNNNNSNNNSNDFSNHIQSTLNNDWNKCNETLPTTCRQSRTVMNTIDDALYTSKDNNLLNSYERLAAWSSTLSNASPCAIAAFQNALAQLTLMGLSSSSTATTTSTTVTSTNTVDSQNLLVDKISNLNESVNSVLNLSNDEVNNHYCKNNNCDIPLSTSNSTVINQATIQQFTSVLTENLYF</sequence>
<proteinExistence type="predicted"/>